<dbReference type="CDD" id="cd09272">
    <property type="entry name" value="RNase_HI_RT_Ty1"/>
    <property type="match status" value="1"/>
</dbReference>
<dbReference type="PANTHER" id="PTHR11439:SF524">
    <property type="entry name" value="RNA-DIRECTED DNA POLYMERASE, PROTEIN KINASE RLK-PELLE-DLSV FAMILY"/>
    <property type="match status" value="1"/>
</dbReference>
<reference evidence="2" key="1">
    <citation type="journal article" date="2019" name="Sci. Rep.">
        <title>Draft genome of Tanacetum cinerariifolium, the natural source of mosquito coil.</title>
        <authorList>
            <person name="Yamashiro T."/>
            <person name="Shiraishi A."/>
            <person name="Satake H."/>
            <person name="Nakayama K."/>
        </authorList>
    </citation>
    <scope>NUCLEOTIDE SEQUENCE</scope>
</reference>
<protein>
    <submittedName>
        <fullName evidence="2">Ribonuclease H-like domain-containing protein</fullName>
    </submittedName>
</protein>
<dbReference type="PANTHER" id="PTHR11439">
    <property type="entry name" value="GAG-POL-RELATED RETROTRANSPOSON"/>
    <property type="match status" value="1"/>
</dbReference>
<proteinExistence type="predicted"/>
<accession>A0A699GSZ3</accession>
<dbReference type="AlphaFoldDB" id="A0A699GSZ3"/>
<sequence>MRTVSLKGELRMVKLGDLTVDAYSFKIKSISTILTSRGSPMSNDDIVTYALQGLNEKFAHVAGIITHREHFSDLTTVRLMITMEGMRLKAKSQASVGDSSSGMEPGLNMIQKDFKDPWFCPSYPTLLLAESTNNTRRENGRENRSTSQRSYESQSTGFFPFVISYWAGPIYSTPTVHGPTTSHKDYRSETAAHGSVNSPMTTGQGTDTAYLLLSVDDIVLTASFEVLLVLCNPCRKPIDTESKLGDNVQQVCLDMHDPKEPHFLAVKRILFYGHDILDHGLQLYSSSITSLVANSNADWAGCPTIRRSTSSYCMFLSNNLFSSSSKRQLTLSLSRIEAKFHGVANAVAETCWLRNLLCELHTPLSSANLANCDNVSILYLSSNTVQHQRTKHIMIDIHSVRDLVVVG</sequence>
<feature type="region of interest" description="Disordered" evidence="1">
    <location>
        <begin position="130"/>
        <end position="152"/>
    </location>
</feature>
<organism evidence="2">
    <name type="scientific">Tanacetum cinerariifolium</name>
    <name type="common">Dalmatian daisy</name>
    <name type="synonym">Chrysanthemum cinerariifolium</name>
    <dbReference type="NCBI Taxonomy" id="118510"/>
    <lineage>
        <taxon>Eukaryota</taxon>
        <taxon>Viridiplantae</taxon>
        <taxon>Streptophyta</taxon>
        <taxon>Embryophyta</taxon>
        <taxon>Tracheophyta</taxon>
        <taxon>Spermatophyta</taxon>
        <taxon>Magnoliopsida</taxon>
        <taxon>eudicotyledons</taxon>
        <taxon>Gunneridae</taxon>
        <taxon>Pentapetalae</taxon>
        <taxon>asterids</taxon>
        <taxon>campanulids</taxon>
        <taxon>Asterales</taxon>
        <taxon>Asteraceae</taxon>
        <taxon>Asteroideae</taxon>
        <taxon>Anthemideae</taxon>
        <taxon>Anthemidinae</taxon>
        <taxon>Tanacetum</taxon>
    </lineage>
</organism>
<name>A0A699GSZ3_TANCI</name>
<gene>
    <name evidence="2" type="ORF">Tci_131261</name>
</gene>
<evidence type="ECO:0000313" key="2">
    <source>
        <dbReference type="EMBL" id="GEV59284.1"/>
    </source>
</evidence>
<feature type="compositionally biased region" description="Basic and acidic residues" evidence="1">
    <location>
        <begin position="135"/>
        <end position="144"/>
    </location>
</feature>
<comment type="caution">
    <text evidence="2">The sequence shown here is derived from an EMBL/GenBank/DDBJ whole genome shotgun (WGS) entry which is preliminary data.</text>
</comment>
<dbReference type="EMBL" id="BKCJ010028114">
    <property type="protein sequence ID" value="GEV59284.1"/>
    <property type="molecule type" value="Genomic_DNA"/>
</dbReference>
<evidence type="ECO:0000256" key="1">
    <source>
        <dbReference type="SAM" id="MobiDB-lite"/>
    </source>
</evidence>